<dbReference type="GO" id="GO:0000160">
    <property type="term" value="P:phosphorelay signal transduction system"/>
    <property type="evidence" value="ECO:0007669"/>
    <property type="project" value="InterPro"/>
</dbReference>
<dbReference type="InterPro" id="IPR018060">
    <property type="entry name" value="HTH_AraC"/>
</dbReference>
<dbReference type="RefSeq" id="WP_136370991.1">
    <property type="nucleotide sequence ID" value="NZ_SSOB01000020.1"/>
</dbReference>
<dbReference type="PRINTS" id="PR00032">
    <property type="entry name" value="HTHARAC"/>
</dbReference>
<keyword evidence="4" id="KW-0597">Phosphoprotein</keyword>
<reference evidence="7 8" key="1">
    <citation type="submission" date="2019-04" db="EMBL/GenBank/DDBJ databases">
        <title>Cohnella sp. nov. isolated from preserved vegetables.</title>
        <authorList>
            <person name="Lin S.-Y."/>
            <person name="Hung M.-H."/>
            <person name="Young C.-C."/>
        </authorList>
    </citation>
    <scope>NUCLEOTIDE SEQUENCE [LARGE SCALE GENOMIC DNA]</scope>
    <source>
        <strain evidence="7 8">CC-MHH1044</strain>
    </source>
</reference>
<dbReference type="InterPro" id="IPR011006">
    <property type="entry name" value="CheY-like_superfamily"/>
</dbReference>
<dbReference type="AlphaFoldDB" id="A0A4S4BS89"/>
<keyword evidence="2" id="KW-0238">DNA-binding</keyword>
<feature type="domain" description="HTH araC/xylS-type" evidence="5">
    <location>
        <begin position="452"/>
        <end position="550"/>
    </location>
</feature>
<evidence type="ECO:0000256" key="2">
    <source>
        <dbReference type="ARBA" id="ARBA00023125"/>
    </source>
</evidence>
<accession>A0A4S4BS89</accession>
<keyword evidence="3" id="KW-0804">Transcription</keyword>
<gene>
    <name evidence="7" type="ORF">E6C55_16920</name>
</gene>
<dbReference type="InterPro" id="IPR001789">
    <property type="entry name" value="Sig_transdc_resp-reg_receiver"/>
</dbReference>
<evidence type="ECO:0000256" key="1">
    <source>
        <dbReference type="ARBA" id="ARBA00023015"/>
    </source>
</evidence>
<dbReference type="Gene3D" id="3.40.50.2300">
    <property type="match status" value="1"/>
</dbReference>
<dbReference type="InterPro" id="IPR020449">
    <property type="entry name" value="Tscrpt_reg_AraC-type_HTH"/>
</dbReference>
<dbReference type="Gene3D" id="1.10.10.60">
    <property type="entry name" value="Homeodomain-like"/>
    <property type="match status" value="2"/>
</dbReference>
<dbReference type="Pfam" id="PF00072">
    <property type="entry name" value="Response_reg"/>
    <property type="match status" value="1"/>
</dbReference>
<keyword evidence="8" id="KW-1185">Reference proteome</keyword>
<dbReference type="PROSITE" id="PS01124">
    <property type="entry name" value="HTH_ARAC_FAMILY_2"/>
    <property type="match status" value="1"/>
</dbReference>
<dbReference type="GO" id="GO:0003700">
    <property type="term" value="F:DNA-binding transcription factor activity"/>
    <property type="evidence" value="ECO:0007669"/>
    <property type="project" value="InterPro"/>
</dbReference>
<keyword evidence="1" id="KW-0805">Transcription regulation</keyword>
<comment type="caution">
    <text evidence="7">The sequence shown here is derived from an EMBL/GenBank/DDBJ whole genome shotgun (WGS) entry which is preliminary data.</text>
</comment>
<dbReference type="SUPFAM" id="SSF46689">
    <property type="entry name" value="Homeodomain-like"/>
    <property type="match status" value="2"/>
</dbReference>
<name>A0A4S4BS89_9BACL</name>
<organism evidence="7 8">
    <name type="scientific">Cohnella fermenti</name>
    <dbReference type="NCBI Taxonomy" id="2565925"/>
    <lineage>
        <taxon>Bacteria</taxon>
        <taxon>Bacillati</taxon>
        <taxon>Bacillota</taxon>
        <taxon>Bacilli</taxon>
        <taxon>Bacillales</taxon>
        <taxon>Paenibacillaceae</taxon>
        <taxon>Cohnella</taxon>
    </lineage>
</organism>
<dbReference type="SMART" id="SM00342">
    <property type="entry name" value="HTH_ARAC"/>
    <property type="match status" value="1"/>
</dbReference>
<dbReference type="Pfam" id="PF12833">
    <property type="entry name" value="HTH_18"/>
    <property type="match status" value="1"/>
</dbReference>
<dbReference type="GO" id="GO:0043565">
    <property type="term" value="F:sequence-specific DNA binding"/>
    <property type="evidence" value="ECO:0007669"/>
    <property type="project" value="InterPro"/>
</dbReference>
<dbReference type="PROSITE" id="PS50110">
    <property type="entry name" value="RESPONSE_REGULATORY"/>
    <property type="match status" value="1"/>
</dbReference>
<evidence type="ECO:0000256" key="3">
    <source>
        <dbReference type="ARBA" id="ARBA00023163"/>
    </source>
</evidence>
<feature type="modified residue" description="4-aspartylphosphate" evidence="4">
    <location>
        <position position="55"/>
    </location>
</feature>
<proteinExistence type="predicted"/>
<dbReference type="Proteomes" id="UP000310636">
    <property type="component" value="Unassembled WGS sequence"/>
</dbReference>
<evidence type="ECO:0000313" key="8">
    <source>
        <dbReference type="Proteomes" id="UP000310636"/>
    </source>
</evidence>
<feature type="domain" description="Response regulatory" evidence="6">
    <location>
        <begin position="3"/>
        <end position="120"/>
    </location>
</feature>
<dbReference type="InterPro" id="IPR009057">
    <property type="entry name" value="Homeodomain-like_sf"/>
</dbReference>
<dbReference type="SMART" id="SM00448">
    <property type="entry name" value="REC"/>
    <property type="match status" value="1"/>
</dbReference>
<evidence type="ECO:0000313" key="7">
    <source>
        <dbReference type="EMBL" id="THF77346.1"/>
    </source>
</evidence>
<evidence type="ECO:0000256" key="4">
    <source>
        <dbReference type="PROSITE-ProRule" id="PRU00169"/>
    </source>
</evidence>
<dbReference type="OrthoDB" id="1974963at2"/>
<dbReference type="EMBL" id="SSOB01000020">
    <property type="protein sequence ID" value="THF77346.1"/>
    <property type="molecule type" value="Genomic_DNA"/>
</dbReference>
<dbReference type="CDD" id="cd17536">
    <property type="entry name" value="REC_YesN-like"/>
    <property type="match status" value="1"/>
</dbReference>
<sequence>MLTMLVVDDEIYALKGITQGIDWSDLPIGTILEAEDVEEAKRRLREQPVDLVISDIEMPGANGLELLRHIRETSPNTLTIFLTGHARFEYAQEALQNGCFDYVLKPVDHDVLKEIARRGVAELIRRKEQAKFEDTLESYRRQWASQLPILVERFWQDVLAGRLSMSAERLNRELALFGIPLSADRQALPILLSIEHWEMELDARDESIMEYAVRKAAAEIVLGEQAIGAVLQDRSGLNLALVYSSAEANGGQSPDQSPGRSRPELLARCAEYVKACQEYFHCRVSCYVGESVPISRLAAALEKLSQLERANLSETRSVIDAPQKEAELAAAGTTAGAGAGPAMPSFTEWGLLLDRGEAGELAKELERTMARFQSEGATREHLEQFYFGYAHMLLQAASRRGLSIYDALAAQELAEGQTARSAAAMSAWALKLAVKLGAACADGSKETSAIIAKVHSYIQDHLHEDIGRDDIARCVYRNPAYLSRLFRKETGLSLTDYIAQVKIERAKKLLTDTNDKISNIAEGLGYLHFSYFAKLFRKTTGLTPQEYRKKHQTIS</sequence>
<dbReference type="PROSITE" id="PS00041">
    <property type="entry name" value="HTH_ARAC_FAMILY_1"/>
    <property type="match status" value="1"/>
</dbReference>
<dbReference type="PANTHER" id="PTHR43280:SF34">
    <property type="entry name" value="ARAC-FAMILY TRANSCRIPTIONAL REGULATOR"/>
    <property type="match status" value="1"/>
</dbReference>
<dbReference type="SUPFAM" id="SSF52172">
    <property type="entry name" value="CheY-like"/>
    <property type="match status" value="1"/>
</dbReference>
<dbReference type="InterPro" id="IPR018062">
    <property type="entry name" value="HTH_AraC-typ_CS"/>
</dbReference>
<protein>
    <submittedName>
        <fullName evidence="7">Response regulator</fullName>
    </submittedName>
</protein>
<dbReference type="PANTHER" id="PTHR43280">
    <property type="entry name" value="ARAC-FAMILY TRANSCRIPTIONAL REGULATOR"/>
    <property type="match status" value="1"/>
</dbReference>
<evidence type="ECO:0000259" key="6">
    <source>
        <dbReference type="PROSITE" id="PS50110"/>
    </source>
</evidence>
<evidence type="ECO:0000259" key="5">
    <source>
        <dbReference type="PROSITE" id="PS01124"/>
    </source>
</evidence>